<dbReference type="EMBL" id="FUYV01000008">
    <property type="protein sequence ID" value="SKB99216.1"/>
    <property type="molecule type" value="Genomic_DNA"/>
</dbReference>
<evidence type="ECO:0000256" key="1">
    <source>
        <dbReference type="ARBA" id="ARBA00022553"/>
    </source>
</evidence>
<dbReference type="PANTHER" id="PTHR44591">
    <property type="entry name" value="STRESS RESPONSE REGULATOR PROTEIN 1"/>
    <property type="match status" value="1"/>
</dbReference>
<feature type="modified residue" description="4-aspartylphosphate" evidence="2">
    <location>
        <position position="57"/>
    </location>
</feature>
<dbReference type="RefSeq" id="WP_079557430.1">
    <property type="nucleotide sequence ID" value="NZ_CP021904.1"/>
</dbReference>
<gene>
    <name evidence="4" type="ORF">SAMN03080601_01674</name>
</gene>
<dbReference type="Proteomes" id="UP000191055">
    <property type="component" value="Unassembled WGS sequence"/>
</dbReference>
<evidence type="ECO:0000259" key="3">
    <source>
        <dbReference type="PROSITE" id="PS50110"/>
    </source>
</evidence>
<evidence type="ECO:0000256" key="2">
    <source>
        <dbReference type="PROSITE-ProRule" id="PRU00169"/>
    </source>
</evidence>
<dbReference type="CDD" id="cd00156">
    <property type="entry name" value="REC"/>
    <property type="match status" value="1"/>
</dbReference>
<dbReference type="Pfam" id="PF08665">
    <property type="entry name" value="PglZ"/>
    <property type="match status" value="1"/>
</dbReference>
<dbReference type="InterPro" id="IPR001789">
    <property type="entry name" value="Sig_transdc_resp-reg_receiver"/>
</dbReference>
<dbReference type="SUPFAM" id="SSF52172">
    <property type="entry name" value="CheY-like"/>
    <property type="match status" value="1"/>
</dbReference>
<dbReference type="KEGG" id="asx:CDL62_10200"/>
<evidence type="ECO:0000313" key="4">
    <source>
        <dbReference type="EMBL" id="SKB99216.1"/>
    </source>
</evidence>
<name>A0A1T5FSU9_9BACT</name>
<dbReference type="InterPro" id="IPR050595">
    <property type="entry name" value="Bact_response_regulator"/>
</dbReference>
<dbReference type="GO" id="GO:0000160">
    <property type="term" value="P:phosphorelay signal transduction system"/>
    <property type="evidence" value="ECO:0007669"/>
    <property type="project" value="InterPro"/>
</dbReference>
<keyword evidence="5" id="KW-1185">Reference proteome</keyword>
<reference evidence="4 5" key="1">
    <citation type="submission" date="2017-02" db="EMBL/GenBank/DDBJ databases">
        <authorList>
            <person name="Peterson S.W."/>
        </authorList>
    </citation>
    <scope>NUCLEOTIDE SEQUENCE [LARGE SCALE GENOMIC DNA]</scope>
    <source>
        <strain evidence="4 5">DSM 24412</strain>
    </source>
</reference>
<feature type="domain" description="Response regulatory" evidence="3">
    <location>
        <begin position="8"/>
        <end position="122"/>
    </location>
</feature>
<sequence length="519" mass="60880">MDDTTRIKLLWVDDEIEHLKPHIFFLKEKGFQIETATNGKDAIGLIEKQNYNLIFLDENMPGLSGLETLTRIKELKPNLPVIMVTKSEEESIMDQAIGSKIADYLIKPVNPNQIWSSIKKTLARESLISKKATTDYQSAFSKIGMRLNDRLNHEEWREVYKNLVFWELELQSTDSHMNEVLLMQKNEANNQFTRFVKDNYTDWLQNEDDAPLMSHTILKKRITPLLKEKKPVVFIVIDNFRYDQWEIIQKEINPYYTVKSDELYFSILPTATQFCRNSIFAGLMPSNIAKIRPDLWVDDDEEGSKNQYEEELLNDYFKRTRQDTKVFYEKINNIESGKKLLDNYKKLKDYQLSVVVVNFVDMLSHARTEMKMFRELISDESSYRSLTLSWFRHSPLFDLLKKLSQEDVTVVITTDHGTIRVQNPLKVVGDKNVNTNLRFKQGKNLAYDEKDVFEVKKPEQVFLPKPNVSTTYIFATGTDFFAYPNNYNYYVSYYKDTFQHGGISMEEMMIPFAVLEPVK</sequence>
<organism evidence="4 5">
    <name type="scientific">Alkalitalea saponilacus</name>
    <dbReference type="NCBI Taxonomy" id="889453"/>
    <lineage>
        <taxon>Bacteria</taxon>
        <taxon>Pseudomonadati</taxon>
        <taxon>Bacteroidota</taxon>
        <taxon>Bacteroidia</taxon>
        <taxon>Marinilabiliales</taxon>
        <taxon>Marinilabiliaceae</taxon>
        <taxon>Alkalitalea</taxon>
    </lineage>
</organism>
<dbReference type="SUPFAM" id="SSF53649">
    <property type="entry name" value="Alkaline phosphatase-like"/>
    <property type="match status" value="1"/>
</dbReference>
<protein>
    <submittedName>
        <fullName evidence="4">Response regulator receiver domain-containing protein</fullName>
    </submittedName>
</protein>
<dbReference type="InterPro" id="IPR017850">
    <property type="entry name" value="Alkaline_phosphatase_core_sf"/>
</dbReference>
<dbReference type="PANTHER" id="PTHR44591:SF3">
    <property type="entry name" value="RESPONSE REGULATORY DOMAIN-CONTAINING PROTEIN"/>
    <property type="match status" value="1"/>
</dbReference>
<keyword evidence="1 2" id="KW-0597">Phosphoprotein</keyword>
<dbReference type="AlphaFoldDB" id="A0A1T5FSU9"/>
<proteinExistence type="predicted"/>
<dbReference type="Pfam" id="PF00072">
    <property type="entry name" value="Response_reg"/>
    <property type="match status" value="1"/>
</dbReference>
<dbReference type="Gene3D" id="3.40.50.2300">
    <property type="match status" value="1"/>
</dbReference>
<accession>A0A1T5FSU9</accession>
<dbReference type="STRING" id="889453.SAMN03080601_01674"/>
<evidence type="ECO:0000313" key="5">
    <source>
        <dbReference type="Proteomes" id="UP000191055"/>
    </source>
</evidence>
<dbReference type="Gene3D" id="3.40.720.10">
    <property type="entry name" value="Alkaline Phosphatase, subunit A"/>
    <property type="match status" value="1"/>
</dbReference>
<dbReference type="SMART" id="SM00448">
    <property type="entry name" value="REC"/>
    <property type="match status" value="1"/>
</dbReference>
<dbReference type="InterPro" id="IPR011006">
    <property type="entry name" value="CheY-like_superfamily"/>
</dbReference>
<dbReference type="PROSITE" id="PS50110">
    <property type="entry name" value="RESPONSE_REGULATORY"/>
    <property type="match status" value="1"/>
</dbReference>
<dbReference type="OrthoDB" id="9813025at2"/>